<dbReference type="PANTHER" id="PTHR30615">
    <property type="entry name" value="UNCHARACTERIZED PROTEIN YJBQ-RELATED"/>
    <property type="match status" value="1"/>
</dbReference>
<dbReference type="PIRSF" id="PIRSF004681">
    <property type="entry name" value="UCP004681"/>
    <property type="match status" value="1"/>
</dbReference>
<dbReference type="InterPro" id="IPR001602">
    <property type="entry name" value="UPF0047_YjbQ-like"/>
</dbReference>
<protein>
    <recommendedName>
        <fullName evidence="3">Secondary thiamine-phosphate synthase enzyme</fullName>
    </recommendedName>
</protein>
<dbReference type="RefSeq" id="WP_229739309.1">
    <property type="nucleotide sequence ID" value="NZ_BMGT01000003.1"/>
</dbReference>
<gene>
    <name evidence="1" type="ORF">GCM10011585_26690</name>
</gene>
<reference evidence="1" key="2">
    <citation type="submission" date="2020-09" db="EMBL/GenBank/DDBJ databases">
        <authorList>
            <person name="Sun Q."/>
            <person name="Zhou Y."/>
        </authorList>
    </citation>
    <scope>NUCLEOTIDE SEQUENCE</scope>
    <source>
        <strain evidence="1">CGMCC 1.12997</strain>
    </source>
</reference>
<keyword evidence="2" id="KW-1185">Reference proteome</keyword>
<dbReference type="Proteomes" id="UP000647241">
    <property type="component" value="Unassembled WGS sequence"/>
</dbReference>
<evidence type="ECO:0008006" key="3">
    <source>
        <dbReference type="Google" id="ProtNLM"/>
    </source>
</evidence>
<dbReference type="SUPFAM" id="SSF111038">
    <property type="entry name" value="YjbQ-like"/>
    <property type="match status" value="1"/>
</dbReference>
<proteinExistence type="predicted"/>
<sequence>MSTMKAHTEYLTLHTDERYEMVHITPQVEEIVRRSGIDDGLCFVSPMHITAAIYVNDNEDGLIEDIGAWLEKLAPAWPGYKHHQTGEDNADAHLKALLLHHETTLPVTKGRLDLGTWQRIFYAEFDGQRPKRVIVKLLGVAKG</sequence>
<organism evidence="1 2">
    <name type="scientific">Edaphobacter dinghuensis</name>
    <dbReference type="NCBI Taxonomy" id="1560005"/>
    <lineage>
        <taxon>Bacteria</taxon>
        <taxon>Pseudomonadati</taxon>
        <taxon>Acidobacteriota</taxon>
        <taxon>Terriglobia</taxon>
        <taxon>Terriglobales</taxon>
        <taxon>Acidobacteriaceae</taxon>
        <taxon>Edaphobacter</taxon>
    </lineage>
</organism>
<dbReference type="NCBIfam" id="TIGR00149">
    <property type="entry name" value="TIGR00149_YjbQ"/>
    <property type="match status" value="1"/>
</dbReference>
<dbReference type="PANTHER" id="PTHR30615:SF2">
    <property type="entry name" value="YJBQ FAMILY PROTEIN"/>
    <property type="match status" value="1"/>
</dbReference>
<accession>A0A917HKC5</accession>
<reference evidence="1" key="1">
    <citation type="journal article" date="2014" name="Int. J. Syst. Evol. Microbiol.">
        <title>Complete genome sequence of Corynebacterium casei LMG S-19264T (=DSM 44701T), isolated from a smear-ripened cheese.</title>
        <authorList>
            <consortium name="US DOE Joint Genome Institute (JGI-PGF)"/>
            <person name="Walter F."/>
            <person name="Albersmeier A."/>
            <person name="Kalinowski J."/>
            <person name="Ruckert C."/>
        </authorList>
    </citation>
    <scope>NUCLEOTIDE SEQUENCE</scope>
    <source>
        <strain evidence="1">CGMCC 1.12997</strain>
    </source>
</reference>
<comment type="caution">
    <text evidence="1">The sequence shown here is derived from an EMBL/GenBank/DDBJ whole genome shotgun (WGS) entry which is preliminary data.</text>
</comment>
<dbReference type="EMBL" id="BMGT01000003">
    <property type="protein sequence ID" value="GGG81857.1"/>
    <property type="molecule type" value="Genomic_DNA"/>
</dbReference>
<dbReference type="Gene3D" id="2.60.120.460">
    <property type="entry name" value="YjbQ-like"/>
    <property type="match status" value="1"/>
</dbReference>
<name>A0A917HKC5_9BACT</name>
<evidence type="ECO:0000313" key="2">
    <source>
        <dbReference type="Proteomes" id="UP000647241"/>
    </source>
</evidence>
<dbReference type="InterPro" id="IPR035917">
    <property type="entry name" value="YjbQ-like_sf"/>
</dbReference>
<evidence type="ECO:0000313" key="1">
    <source>
        <dbReference type="EMBL" id="GGG81857.1"/>
    </source>
</evidence>
<dbReference type="AlphaFoldDB" id="A0A917HKC5"/>
<dbReference type="Pfam" id="PF01894">
    <property type="entry name" value="YjbQ"/>
    <property type="match status" value="1"/>
</dbReference>